<proteinExistence type="predicted"/>
<keyword evidence="2" id="KW-1185">Reference proteome</keyword>
<organism evidence="1 2">
    <name type="scientific">Sinosporangium album</name>
    <dbReference type="NCBI Taxonomy" id="504805"/>
    <lineage>
        <taxon>Bacteria</taxon>
        <taxon>Bacillati</taxon>
        <taxon>Actinomycetota</taxon>
        <taxon>Actinomycetes</taxon>
        <taxon>Streptosporangiales</taxon>
        <taxon>Streptosporangiaceae</taxon>
        <taxon>Sinosporangium</taxon>
    </lineage>
</organism>
<evidence type="ECO:0000313" key="1">
    <source>
        <dbReference type="EMBL" id="SDH69281.1"/>
    </source>
</evidence>
<reference evidence="1 2" key="1">
    <citation type="submission" date="2016-10" db="EMBL/GenBank/DDBJ databases">
        <authorList>
            <person name="de Groot N.N."/>
        </authorList>
    </citation>
    <scope>NUCLEOTIDE SEQUENCE [LARGE SCALE GENOMIC DNA]</scope>
    <source>
        <strain evidence="1 2">CPCC 201354</strain>
    </source>
</reference>
<dbReference type="STRING" id="504805.SAMN05421505_120102"/>
<accession>A0A1G8EHH2</accession>
<dbReference type="AlphaFoldDB" id="A0A1G8EHH2"/>
<dbReference type="Proteomes" id="UP000198923">
    <property type="component" value="Unassembled WGS sequence"/>
</dbReference>
<protein>
    <submittedName>
        <fullName evidence="1">Uncharacterized protein</fullName>
    </submittedName>
</protein>
<dbReference type="EMBL" id="FNCN01000020">
    <property type="protein sequence ID" value="SDH69281.1"/>
    <property type="molecule type" value="Genomic_DNA"/>
</dbReference>
<sequence>MTENTPLSREDASSVYLAGRLLEEIAKKLIALGGEAMAARTSDDLPVLPAGDCQSGYLGGLRLGSTRMDPPKITASLRADDPELVQWALDSPHYRHNVLTVQVLAPAVVEQIKKHAAKVGAPVDPNGEIVPGLTVTTGDPTPYKQLHKPLRDELVAPERIHALALALLAGEAALPGRPAPALTPLGETS</sequence>
<gene>
    <name evidence="1" type="ORF">SAMN05421505_120102</name>
</gene>
<name>A0A1G8EHH2_9ACTN</name>
<evidence type="ECO:0000313" key="2">
    <source>
        <dbReference type="Proteomes" id="UP000198923"/>
    </source>
</evidence>
<dbReference type="RefSeq" id="WP_093172282.1">
    <property type="nucleotide sequence ID" value="NZ_FNCN01000020.1"/>
</dbReference>
<dbReference type="OrthoDB" id="9842705at2"/>